<feature type="transmembrane region" description="Helical" evidence="1">
    <location>
        <begin position="81"/>
        <end position="102"/>
    </location>
</feature>
<dbReference type="Gene3D" id="2.60.120.1440">
    <property type="match status" value="1"/>
</dbReference>
<dbReference type="AlphaFoldDB" id="A0A5B8VMC5"/>
<evidence type="ECO:0000313" key="3">
    <source>
        <dbReference type="EMBL" id="QEC72241.1"/>
    </source>
</evidence>
<dbReference type="PANTHER" id="PTHR30273">
    <property type="entry name" value="PERIPLASMIC SIGNAL SENSOR AND SIGMA FACTOR ACTIVATOR FECR-RELATED"/>
    <property type="match status" value="1"/>
</dbReference>
<evidence type="ECO:0000313" key="4">
    <source>
        <dbReference type="Proteomes" id="UP000321291"/>
    </source>
</evidence>
<dbReference type="RefSeq" id="WP_146782224.1">
    <property type="nucleotide sequence ID" value="NZ_CP042434.1"/>
</dbReference>
<dbReference type="InterPro" id="IPR006860">
    <property type="entry name" value="FecR"/>
</dbReference>
<evidence type="ECO:0000259" key="2">
    <source>
        <dbReference type="Pfam" id="PF04773"/>
    </source>
</evidence>
<keyword evidence="1" id="KW-0472">Membrane</keyword>
<keyword evidence="1" id="KW-1133">Transmembrane helix</keyword>
<dbReference type="InterPro" id="IPR012373">
    <property type="entry name" value="Ferrdict_sens_TM"/>
</dbReference>
<dbReference type="Pfam" id="PF04773">
    <property type="entry name" value="FecR"/>
    <property type="match status" value="1"/>
</dbReference>
<dbReference type="GO" id="GO:0016989">
    <property type="term" value="F:sigma factor antagonist activity"/>
    <property type="evidence" value="ECO:0007669"/>
    <property type="project" value="TreeGrafter"/>
</dbReference>
<dbReference type="OrthoDB" id="934696at2"/>
<keyword evidence="1" id="KW-0812">Transmembrane</keyword>
<keyword evidence="4" id="KW-1185">Reference proteome</keyword>
<evidence type="ECO:0000256" key="1">
    <source>
        <dbReference type="SAM" id="Phobius"/>
    </source>
</evidence>
<dbReference type="EMBL" id="CP042434">
    <property type="protein sequence ID" value="QEC72241.1"/>
    <property type="molecule type" value="Genomic_DNA"/>
</dbReference>
<dbReference type="PIRSF" id="PIRSF018266">
    <property type="entry name" value="FecR"/>
    <property type="match status" value="1"/>
</dbReference>
<organism evidence="3 4">
    <name type="scientific">Arachidicoccus ginsenosidivorans</name>
    <dbReference type="NCBI Taxonomy" id="496057"/>
    <lineage>
        <taxon>Bacteria</taxon>
        <taxon>Pseudomonadati</taxon>
        <taxon>Bacteroidota</taxon>
        <taxon>Chitinophagia</taxon>
        <taxon>Chitinophagales</taxon>
        <taxon>Chitinophagaceae</taxon>
        <taxon>Arachidicoccus</taxon>
    </lineage>
</organism>
<name>A0A5B8VMC5_9BACT</name>
<reference evidence="3 4" key="1">
    <citation type="journal article" date="2017" name="Int. J. Syst. Evol. Microbiol.">
        <title>Arachidicoccus ginsenosidivorans sp. nov., with ginsenoside-converting activity isolated from ginseng cultivating soil.</title>
        <authorList>
            <person name="Siddiqi M.Z."/>
            <person name="Aslam Z."/>
            <person name="Im W.T."/>
        </authorList>
    </citation>
    <scope>NUCLEOTIDE SEQUENCE [LARGE SCALE GENOMIC DNA]</scope>
    <source>
        <strain evidence="3 4">Gsoil 809</strain>
    </source>
</reference>
<gene>
    <name evidence="3" type="ORF">FSB73_11710</name>
</gene>
<dbReference type="PANTHER" id="PTHR30273:SF2">
    <property type="entry name" value="PROTEIN FECR"/>
    <property type="match status" value="1"/>
</dbReference>
<accession>A0A5B8VMC5</accession>
<protein>
    <submittedName>
        <fullName evidence="3">FecR domain-containing protein</fullName>
    </submittedName>
</protein>
<dbReference type="Proteomes" id="UP000321291">
    <property type="component" value="Chromosome"/>
</dbReference>
<feature type="domain" description="FecR protein" evidence="2">
    <location>
        <begin position="128"/>
        <end position="216"/>
    </location>
</feature>
<proteinExistence type="predicted"/>
<sequence length="368" mass="42236">MTKELIEKYYSDTCSETEKQEIKQFFEEHPEEIERYFDESEWENYEEKLLERNEYTDQFLNKLGTQVPDTRLRRFRLIRRIIIAASICLALGFSTYFLMPYFQKPKISLKNTADPITSPYTILTNKERAVKSVSLPDKSEVRLSPGGSIRFLTGLKGERRDIYLTGEAIFKVQRDANRPFTVYCREVATTALGTIFKVTEQNNNTKVAVKLLEGKIVVRSTDKKTADGKDYYLLPGNEIAYSRLDKQFSVIDPTAQNENTNERARKMNTDIVQVAPKSRNTNTKSILKAIKEGQNGIQFNDVSLAQVLDFLAEKRGVKISYPTNRVENIKFIGTVNDGMTTKKVLSDIAAMNDLILIRDTINNKFILQ</sequence>
<dbReference type="KEGG" id="agi:FSB73_11710"/>